<dbReference type="PANTHER" id="PTHR35370:SF1">
    <property type="entry name" value="TYPE VI SECRETION SYSTEM COMPONENT TSSF1"/>
    <property type="match status" value="1"/>
</dbReference>
<dbReference type="AlphaFoldDB" id="A0A9X4R968"/>
<dbReference type="InterPro" id="IPR010272">
    <property type="entry name" value="T6SS_TssF"/>
</dbReference>
<gene>
    <name evidence="1" type="primary">tssF</name>
    <name evidence="1" type="ORF">EXJ73_16250</name>
</gene>
<accession>A0A9X4R968</accession>
<dbReference type="RefSeq" id="WP_268153560.1">
    <property type="nucleotide sequence ID" value="NZ_JAPPUW010000024.1"/>
</dbReference>
<reference evidence="1" key="1">
    <citation type="submission" date="2019-02" db="EMBL/GenBank/DDBJ databases">
        <title>Draft genome of the type strain Pelomonas aquatica CCUG 52575T.</title>
        <authorList>
            <person name="Gomila M."/>
            <person name="Lalucat J."/>
        </authorList>
    </citation>
    <scope>NUCLEOTIDE SEQUENCE</scope>
    <source>
        <strain evidence="1">CCUG 52575</strain>
    </source>
</reference>
<proteinExistence type="predicted"/>
<sequence length="623" mass="68626">MDPRLIGYYEQELQHLQDMGKEFAEQFPKLAARLRLGKDVEVADPYVERLLEGFAFLAARVQLKLDAEFPRFTQHLVEILYPQFLAPLPSMLIAQVQPDPGDAGLLTGVTLPRGSMLRGQSARAGLTDCRFRTAHELVMWPLELASAEYFSHASNLPLNGQDGWRKFSSGLRIRLRTTGGADLSQLTLDELRLHCAASGELGYALHELVCGHTLGVIVSGGGKHETVAPGCVRTVGFEEDQALLPVSPRGFGGYRLLQEYFAFPSRFMFFDLAGIGDALRRVGGQEAEIVLLFSRANGALAQSVDASSLALNCVPAINLFQSRCDRVQIGPQGHDYHVVVDRARPMDFEIIDLLEVTGHGNDLARERRFSPLYAAFHHEDEERGAYYTMQREPRLLSARQKDLRGAGPRSSYIGSEVFVSIVDTKEAPFSADLQQLSVKALCSNRDLPLLMTTGTDDDLGLEGSAPIKGIRVVKGPSRPQSALRESNLAWRFINQLSLNHLSLSDTDEQQGAAALREMLRLYAREGDEAAQRQIDGLRSVKTESVVRRLRKPGPIAFGRGVQIALTVDELAFQGGSAFLLGCVLERFFGRHVSMNGFTELQLSAPSRGVIFAGKPQDGSRPLL</sequence>
<dbReference type="Proteomes" id="UP001152766">
    <property type="component" value="Unassembled WGS sequence"/>
</dbReference>
<dbReference type="EMBL" id="SGUG01000025">
    <property type="protein sequence ID" value="MDG0864013.1"/>
    <property type="molecule type" value="Genomic_DNA"/>
</dbReference>
<name>A0A9X4R968_9BURK</name>
<dbReference type="PANTHER" id="PTHR35370">
    <property type="entry name" value="CYTOPLASMIC PROTEIN-RELATED-RELATED"/>
    <property type="match status" value="1"/>
</dbReference>
<organism evidence="1 2">
    <name type="scientific">Pelomonas aquatica</name>
    <dbReference type="NCBI Taxonomy" id="431058"/>
    <lineage>
        <taxon>Bacteria</taxon>
        <taxon>Pseudomonadati</taxon>
        <taxon>Pseudomonadota</taxon>
        <taxon>Betaproteobacteria</taxon>
        <taxon>Burkholderiales</taxon>
        <taxon>Sphaerotilaceae</taxon>
        <taxon>Roseateles</taxon>
    </lineage>
</organism>
<comment type="caution">
    <text evidence="1">The sequence shown here is derived from an EMBL/GenBank/DDBJ whole genome shotgun (WGS) entry which is preliminary data.</text>
</comment>
<protein>
    <submittedName>
        <fullName evidence="1">Type VI secretion system baseplate subunit TssF</fullName>
    </submittedName>
</protein>
<dbReference type="NCBIfam" id="TIGR03359">
    <property type="entry name" value="VI_chp_6"/>
    <property type="match status" value="1"/>
</dbReference>
<dbReference type="Pfam" id="PF05947">
    <property type="entry name" value="T6SS_TssF"/>
    <property type="match status" value="1"/>
</dbReference>
<keyword evidence="2" id="KW-1185">Reference proteome</keyword>
<evidence type="ECO:0000313" key="1">
    <source>
        <dbReference type="EMBL" id="MDG0864013.1"/>
    </source>
</evidence>
<evidence type="ECO:0000313" key="2">
    <source>
        <dbReference type="Proteomes" id="UP001152766"/>
    </source>
</evidence>
<dbReference type="PIRSF" id="PIRSF028304">
    <property type="entry name" value="UCP028304"/>
    <property type="match status" value="1"/>
</dbReference>